<dbReference type="GO" id="GO:0004540">
    <property type="term" value="F:RNA nuclease activity"/>
    <property type="evidence" value="ECO:0007669"/>
    <property type="project" value="InterPro"/>
</dbReference>
<evidence type="ECO:0000313" key="6">
    <source>
        <dbReference type="Proteomes" id="UP000319756"/>
    </source>
</evidence>
<dbReference type="PANTHER" id="PTHR33397:SF5">
    <property type="entry name" value="RNASE YUTE-RELATED"/>
    <property type="match status" value="1"/>
</dbReference>
<evidence type="ECO:0000256" key="1">
    <source>
        <dbReference type="ARBA" id="ARBA00022649"/>
    </source>
</evidence>
<evidence type="ECO:0000256" key="4">
    <source>
        <dbReference type="ARBA" id="ARBA00024207"/>
    </source>
</evidence>
<keyword evidence="2" id="KW-0540">Nuclease</keyword>
<dbReference type="InterPro" id="IPR037038">
    <property type="entry name" value="HepT-like_sf"/>
</dbReference>
<evidence type="ECO:0000256" key="2">
    <source>
        <dbReference type="ARBA" id="ARBA00022722"/>
    </source>
</evidence>
<dbReference type="RefSeq" id="WP_142089292.1">
    <property type="nucleotide sequence ID" value="NZ_CP035485.1"/>
</dbReference>
<dbReference type="InterPro" id="IPR052379">
    <property type="entry name" value="Type_VII_TA_RNase"/>
</dbReference>
<dbReference type="OrthoDB" id="2375467at2"/>
<comment type="similarity">
    <text evidence="4">Belongs to the HepT RNase toxin family.</text>
</comment>
<dbReference type="Pfam" id="PF01934">
    <property type="entry name" value="HepT-like"/>
    <property type="match status" value="1"/>
</dbReference>
<keyword evidence="6" id="KW-1185">Reference proteome</keyword>
<organism evidence="5 6">
    <name type="scientific">Salicibibacter halophilus</name>
    <dbReference type="NCBI Taxonomy" id="2502791"/>
    <lineage>
        <taxon>Bacteria</taxon>
        <taxon>Bacillati</taxon>
        <taxon>Bacillota</taxon>
        <taxon>Bacilli</taxon>
        <taxon>Bacillales</taxon>
        <taxon>Bacillaceae</taxon>
        <taxon>Salicibibacter</taxon>
    </lineage>
</organism>
<accession>A0A514LHL0</accession>
<dbReference type="KEGG" id="sale:EPH95_09115"/>
<protein>
    <submittedName>
        <fullName evidence="5">DUF86 domain-containing protein</fullName>
    </submittedName>
</protein>
<dbReference type="Proteomes" id="UP000319756">
    <property type="component" value="Chromosome"/>
</dbReference>
<dbReference type="InterPro" id="IPR008201">
    <property type="entry name" value="HepT-like"/>
</dbReference>
<reference evidence="6" key="1">
    <citation type="submission" date="2019-01" db="EMBL/GenBank/DDBJ databases">
        <title>Genomic analysis of Salicibibacter sp. NKC3-5.</title>
        <authorList>
            <person name="Oh Y.J."/>
        </authorList>
    </citation>
    <scope>NUCLEOTIDE SEQUENCE [LARGE SCALE GENOMIC DNA]</scope>
    <source>
        <strain evidence="6">NKC3-5</strain>
    </source>
</reference>
<keyword evidence="3" id="KW-0378">Hydrolase</keyword>
<dbReference type="AlphaFoldDB" id="A0A514LHL0"/>
<name>A0A514LHL0_9BACI</name>
<dbReference type="EMBL" id="CP035485">
    <property type="protein sequence ID" value="QDI91319.1"/>
    <property type="molecule type" value="Genomic_DNA"/>
</dbReference>
<dbReference type="GO" id="GO:0016787">
    <property type="term" value="F:hydrolase activity"/>
    <property type="evidence" value="ECO:0007669"/>
    <property type="project" value="UniProtKB-KW"/>
</dbReference>
<dbReference type="PANTHER" id="PTHR33397">
    <property type="entry name" value="UPF0331 PROTEIN YUTE"/>
    <property type="match status" value="1"/>
</dbReference>
<evidence type="ECO:0000313" key="5">
    <source>
        <dbReference type="EMBL" id="QDI91319.1"/>
    </source>
</evidence>
<dbReference type="Gene3D" id="1.20.120.580">
    <property type="entry name" value="bsu32300-like"/>
    <property type="match status" value="1"/>
</dbReference>
<evidence type="ECO:0000256" key="3">
    <source>
        <dbReference type="ARBA" id="ARBA00022801"/>
    </source>
</evidence>
<proteinExistence type="inferred from homology"/>
<keyword evidence="1" id="KW-1277">Toxin-antitoxin system</keyword>
<dbReference type="GO" id="GO:0110001">
    <property type="term" value="C:toxin-antitoxin complex"/>
    <property type="evidence" value="ECO:0007669"/>
    <property type="project" value="InterPro"/>
</dbReference>
<gene>
    <name evidence="5" type="ORF">EPH95_09115</name>
</gene>
<sequence length="148" mass="17308">MYFVDRKLLEKRLQYMEELLKTFRGQNEWANPLETLALERITHCWLEAMIDVGNQMIDGFIMRDPGGYSDIIDILEDEKVIGEETANALQRLLAWRKPLVNDYLNVKHGELAATMREHEREMEHFPKAVRVYLEEELGPVSAFLPDEG</sequence>